<dbReference type="GeneID" id="113218437"/>
<proteinExistence type="predicted"/>
<feature type="signal peptide" evidence="1">
    <location>
        <begin position="1"/>
        <end position="19"/>
    </location>
</feature>
<evidence type="ECO:0000313" key="3">
    <source>
        <dbReference type="RefSeq" id="XP_026294581.1"/>
    </source>
</evidence>
<dbReference type="RefSeq" id="XP_026294581.1">
    <property type="nucleotide sequence ID" value="XM_026438796.2"/>
</dbReference>
<evidence type="ECO:0000313" key="2">
    <source>
        <dbReference type="Proteomes" id="UP000504606"/>
    </source>
</evidence>
<dbReference type="AlphaFoldDB" id="A0A6J1TVF2"/>
<keyword evidence="2" id="KW-1185">Reference proteome</keyword>
<dbReference type="Gene3D" id="3.15.10.50">
    <property type="match status" value="1"/>
</dbReference>
<accession>A0A6J1TVF2</accession>
<dbReference type="Pfam" id="PF16984">
    <property type="entry name" value="Grp7_allergen"/>
    <property type="match status" value="1"/>
</dbReference>
<feature type="chain" id="PRO_5027068336" evidence="1">
    <location>
        <begin position="20"/>
        <end position="250"/>
    </location>
</feature>
<dbReference type="InterPro" id="IPR020234">
    <property type="entry name" value="Mite_allergen_group-7"/>
</dbReference>
<reference evidence="3" key="1">
    <citation type="submission" date="2025-08" db="UniProtKB">
        <authorList>
            <consortium name="RefSeq"/>
        </authorList>
    </citation>
    <scope>IDENTIFICATION</scope>
    <source>
        <tissue evidence="3">Whole organism</tissue>
    </source>
</reference>
<dbReference type="InterPro" id="IPR038602">
    <property type="entry name" value="Mite_allergen_7_sf"/>
</dbReference>
<dbReference type="KEGG" id="foc:113218437"/>
<dbReference type="OrthoDB" id="8187668at2759"/>
<gene>
    <name evidence="3" type="primary">LOC113218437</name>
</gene>
<name>A0A6J1TVF2_FRAOC</name>
<keyword evidence="1" id="KW-0732">Signal</keyword>
<dbReference type="Proteomes" id="UP000504606">
    <property type="component" value="Unplaced"/>
</dbReference>
<organism evidence="2 3">
    <name type="scientific">Frankliniella occidentalis</name>
    <name type="common">Western flower thrips</name>
    <name type="synonym">Euthrips occidentalis</name>
    <dbReference type="NCBI Taxonomy" id="133901"/>
    <lineage>
        <taxon>Eukaryota</taxon>
        <taxon>Metazoa</taxon>
        <taxon>Ecdysozoa</taxon>
        <taxon>Arthropoda</taxon>
        <taxon>Hexapoda</taxon>
        <taxon>Insecta</taxon>
        <taxon>Pterygota</taxon>
        <taxon>Neoptera</taxon>
        <taxon>Paraneoptera</taxon>
        <taxon>Thysanoptera</taxon>
        <taxon>Terebrantia</taxon>
        <taxon>Thripoidea</taxon>
        <taxon>Thripidae</taxon>
        <taxon>Frankliniella</taxon>
    </lineage>
</organism>
<evidence type="ECO:0000256" key="1">
    <source>
        <dbReference type="SAM" id="SignalP"/>
    </source>
</evidence>
<protein>
    <submittedName>
        <fullName evidence="3">Uncharacterized protein LOC113218437</fullName>
    </submittedName>
</protein>
<sequence length="250" mass="27528">MRSWTLTFIAAALLVGSQAQQAGFNVNGMVDTLLSRAEDHILPSIDIPDVSVSELFKVLFFNVKASLDVSKGWLLGPKSVRRFDDSKLTMEDQYTFSVDIPVGVNEINFGYNYKTKVAGISGPRGNFTATVGATAVTVRASVTIYDEFCYAKFESLDLTQLGNVTVSATGLGVANSIYSKMLTKFAESQRDKVQAQIAEDFEEATKWTFDCNSYLPPVLRPCRDCANDPKPMRSVNSTQALFPTVTHIFM</sequence>